<dbReference type="Pfam" id="PF13456">
    <property type="entry name" value="RVT_3"/>
    <property type="match status" value="1"/>
</dbReference>
<dbReference type="InterPro" id="IPR012337">
    <property type="entry name" value="RNaseH-like_sf"/>
</dbReference>
<dbReference type="PANTHER" id="PTHR47723:SF13">
    <property type="entry name" value="PUTATIVE-RELATED"/>
    <property type="match status" value="1"/>
</dbReference>
<evidence type="ECO:0000313" key="2">
    <source>
        <dbReference type="EMBL" id="AAF69156.1"/>
    </source>
</evidence>
<dbReference type="GO" id="GO:0003676">
    <property type="term" value="F:nucleic acid binding"/>
    <property type="evidence" value="ECO:0007669"/>
    <property type="project" value="InterPro"/>
</dbReference>
<feature type="domain" description="RNase H type-1" evidence="1">
    <location>
        <begin position="62"/>
        <end position="167"/>
    </location>
</feature>
<reference evidence="2" key="3">
    <citation type="submission" date="2000-10" db="EMBL/GenBank/DDBJ databases">
        <authorList>
            <person name="Chao Q."/>
            <person name="Brooks S."/>
            <person name="Buehler E."/>
            <person name="Johnson-Hopson C."/>
            <person name="Khan S."/>
            <person name="Kim C."/>
            <person name="Shinn P."/>
            <person name="Altafi H."/>
            <person name="Bei B."/>
            <person name="Chin C."/>
            <person name="Chiou J."/>
            <person name="Choi E."/>
            <person name="Conn L."/>
            <person name="Conway A."/>
            <person name="Gonzalez A."/>
            <person name="Hansen N."/>
            <person name="Howing B."/>
            <person name="Koo T."/>
            <person name="Lam B."/>
            <person name="Lee J."/>
            <person name="Lenz C."/>
            <person name="Li J."/>
            <person name="Liu A."/>
            <person name="Liu J."/>
            <person name="Liu S."/>
            <person name="Mukharsky N."/>
            <person name="Nguyen M."/>
            <person name="Palm C."/>
            <person name="Pham P."/>
            <person name="Sakano H."/>
            <person name="Schwartz J."/>
            <person name="Southwick A."/>
            <person name="Thaveri A."/>
            <person name="Toriumi M."/>
            <person name="Vaysberg M."/>
            <person name="Yu G."/>
            <person name="Davis R."/>
            <person name="Federspiel N."/>
            <person name="Theologis A."/>
            <person name="Ecker J."/>
        </authorList>
    </citation>
    <scope>NUCLEOTIDE SEQUENCE</scope>
</reference>
<sequence length="205" mass="23247">MAESTWSTNVCHGSLVELEIEVWLCVWRIGKMSGKSKVYQRIGTRTNGNVETTAGRVVKARYDWSFHKNPVLTTAGGLIRDATGSWCGGFALNIGVCSAPLAELWGVYYGLYLTWERHITRLEVEVDSELVVGFLSKGISDSHPLSFVIVWTSHVYREANRLADELENYAFTLPLTFHMLKVVPHVETIFQDDDREIAFLRHVRL</sequence>
<dbReference type="GO" id="GO:0004523">
    <property type="term" value="F:RNA-DNA hybrid ribonuclease activity"/>
    <property type="evidence" value="ECO:0007669"/>
    <property type="project" value="InterPro"/>
</dbReference>
<dbReference type="InterPro" id="IPR002156">
    <property type="entry name" value="RNaseH_domain"/>
</dbReference>
<organism evidence="2">
    <name type="scientific">Arabidopsis thaliana</name>
    <name type="common">Mouse-ear cress</name>
    <dbReference type="NCBI Taxonomy" id="3702"/>
    <lineage>
        <taxon>Eukaryota</taxon>
        <taxon>Viridiplantae</taxon>
        <taxon>Streptophyta</taxon>
        <taxon>Embryophyta</taxon>
        <taxon>Tracheophyta</taxon>
        <taxon>Spermatophyta</taxon>
        <taxon>Magnoliopsida</taxon>
        <taxon>eudicotyledons</taxon>
        <taxon>Gunneridae</taxon>
        <taxon>Pentapetalae</taxon>
        <taxon>rosids</taxon>
        <taxon>malvids</taxon>
        <taxon>Brassicales</taxon>
        <taxon>Brassicaceae</taxon>
        <taxon>Camelineae</taxon>
        <taxon>Arabidopsis</taxon>
    </lineage>
</organism>
<dbReference type="SUPFAM" id="SSF53098">
    <property type="entry name" value="Ribonuclease H-like"/>
    <property type="match status" value="1"/>
</dbReference>
<dbReference type="InterPro" id="IPR053151">
    <property type="entry name" value="RNase_H-like"/>
</dbReference>
<name>Q9MAK5_ARATH</name>
<proteinExistence type="predicted"/>
<dbReference type="EMBL" id="AC007915">
    <property type="protein sequence ID" value="AAF69156.1"/>
    <property type="molecule type" value="Genomic_DNA"/>
</dbReference>
<protein>
    <submittedName>
        <fullName evidence="2">F27F5.12</fullName>
    </submittedName>
</protein>
<dbReference type="PANTHER" id="PTHR47723">
    <property type="entry name" value="OS05G0353850 PROTEIN"/>
    <property type="match status" value="1"/>
</dbReference>
<accession>Q9MAK5</accession>
<reference evidence="2" key="2">
    <citation type="submission" date="2000-03" db="EMBL/GenBank/DDBJ databases">
        <title>Genomic sequence for Arabidopsis thaliana BAC F27F5 from chromosome I.</title>
        <authorList>
            <person name="Chao Q."/>
            <person name="Brooks S."/>
            <person name="Buehler E."/>
            <person name="Johnson-Hopson C."/>
            <person name="Khan S."/>
            <person name="Kim C."/>
            <person name="Shinn P."/>
            <person name="Altafi H."/>
            <person name="Bei Q."/>
            <person name="Chin C."/>
            <person name="Chiou J."/>
            <person name="Choi E."/>
            <person name="Conn L."/>
            <person name="Conway A."/>
            <person name="Gonzales A."/>
            <person name="Hansen N."/>
            <person name="Howng B."/>
            <person name="Koo T."/>
            <person name="Lam B."/>
            <person name="Lee J."/>
            <person name="Lenz C."/>
            <person name="Li J."/>
            <person name="Liu A."/>
            <person name="Liu K."/>
            <person name="Liu S."/>
            <person name="Mukharsky N."/>
            <person name="Nguyen M."/>
            <person name="Palm C."/>
            <person name="Pham P."/>
            <person name="Sakano H."/>
            <person name="Schwartz J."/>
            <person name="Southwick A."/>
            <person name="Thaveri A."/>
            <person name="Toriumi M."/>
            <person name="Vaysberg M."/>
            <person name="Yu G."/>
            <person name="Federspiel N.A."/>
            <person name="Theologis A."/>
            <person name="Ecker J.R."/>
        </authorList>
    </citation>
    <scope>NUCLEOTIDE SEQUENCE</scope>
</reference>
<evidence type="ECO:0000259" key="1">
    <source>
        <dbReference type="Pfam" id="PF13456"/>
    </source>
</evidence>
<dbReference type="InterPro" id="IPR044730">
    <property type="entry name" value="RNase_H-like_dom_plant"/>
</dbReference>
<dbReference type="InterPro" id="IPR036397">
    <property type="entry name" value="RNaseH_sf"/>
</dbReference>
<dbReference type="AlphaFoldDB" id="Q9MAK5"/>
<dbReference type="CDD" id="cd06222">
    <property type="entry name" value="RNase_H_like"/>
    <property type="match status" value="1"/>
</dbReference>
<dbReference type="Gene3D" id="3.30.420.10">
    <property type="entry name" value="Ribonuclease H-like superfamily/Ribonuclease H"/>
    <property type="match status" value="1"/>
</dbReference>
<reference key="1">
    <citation type="journal article" date="2000" name="Nature">
        <title>Sequence and analysis of chromosome 1 of the plant Arabidopsis thaliana.</title>
        <authorList>
            <person name="Theologis A."/>
            <person name="Ecker J.R."/>
            <person name="Palm C.J."/>
            <person name="Federspiel N.A."/>
            <person name="Kaul S."/>
            <person name="White O."/>
            <person name="Alonso J."/>
            <person name="Altafi H."/>
            <person name="Araujo R."/>
            <person name="Bowman C.L."/>
            <person name="Brooks S.Y."/>
            <person name="Buehler E."/>
            <person name="Chan A."/>
            <person name="Chao Q."/>
            <person name="Chen H."/>
            <person name="Cheuk R.F."/>
            <person name="Chin C.W."/>
            <person name="Chung M.K."/>
            <person name="Conn L."/>
            <person name="Conway A.B."/>
            <person name="Conway A.R."/>
            <person name="Creasy T.H."/>
            <person name="Dewar K."/>
            <person name="Dunn P."/>
            <person name="Etgu P."/>
            <person name="Feldblyum T.V."/>
            <person name="Feng J."/>
            <person name="Fong B."/>
            <person name="Fujii C.Y."/>
            <person name="Gill J.E."/>
            <person name="Goldsmith A.D."/>
            <person name="Haas B."/>
            <person name="Hansen N.F."/>
            <person name="Hughes B."/>
            <person name="Huizar L."/>
            <person name="Hunter J.L."/>
            <person name="Jenkins J."/>
            <person name="Johnson-Hopson C."/>
            <person name="Khan S."/>
            <person name="Khaykin E."/>
            <person name="Kim C.J."/>
            <person name="Koo H.L."/>
            <person name="Kremenetskaia I."/>
            <person name="Kurtz D.B."/>
            <person name="Kwan A."/>
            <person name="Lam B."/>
            <person name="Langin-Hooper S."/>
            <person name="Lee A."/>
            <person name="Lee J.M."/>
            <person name="Lenz C.A."/>
            <person name="Li J.H."/>
            <person name="Li Y."/>
            <person name="Lin X."/>
            <person name="Liu S.X."/>
            <person name="Liu Z.A."/>
            <person name="Luros J.S."/>
            <person name="Maiti R."/>
            <person name="Marziali A."/>
            <person name="Militscher J."/>
            <person name="Miranda M."/>
            <person name="Nguyen M."/>
            <person name="Nierman W.C."/>
            <person name="Osborne B.I."/>
            <person name="Pai G."/>
            <person name="Peterson J."/>
            <person name="Pham P.K."/>
            <person name="Rizzo M."/>
            <person name="Rooney T."/>
            <person name="Rowley D."/>
            <person name="Sakano H."/>
            <person name="Salzberg S.L."/>
            <person name="Schwartz J.R."/>
            <person name="Shinn P."/>
            <person name="Southwick A.M."/>
            <person name="Sun H."/>
            <person name="Tallon L.J."/>
            <person name="Tambunga G."/>
            <person name="Toriumi M.J."/>
            <person name="Town C.D."/>
            <person name="Utterback T."/>
            <person name="Van Aken S."/>
            <person name="Vaysberg M."/>
            <person name="Vysotskaia V.S."/>
            <person name="Walker M."/>
            <person name="Wu D."/>
            <person name="Yu G."/>
            <person name="Fraser C.M."/>
            <person name="Venter J.C."/>
            <person name="Davis R.W."/>
        </authorList>
    </citation>
    <scope>NUCLEOTIDE SEQUENCE [LARGE SCALE GENOMIC DNA]</scope>
    <source>
        <strain>cv. Columbia</strain>
    </source>
</reference>